<protein>
    <submittedName>
        <fullName evidence="5">Lipopolysaccharide 1,3-galactosyltransferase</fullName>
    </submittedName>
</protein>
<dbReference type="PANTHER" id="PTHR13778:SF47">
    <property type="entry name" value="LIPOPOLYSACCHARIDE 1,3-GALACTOSYLTRANSFERASE"/>
    <property type="match status" value="1"/>
</dbReference>
<dbReference type="AlphaFoldDB" id="A0A377J6D1"/>
<dbReference type="InterPro" id="IPR050748">
    <property type="entry name" value="Glycosyltrans_8_dom-fam"/>
</dbReference>
<evidence type="ECO:0000256" key="4">
    <source>
        <dbReference type="SAM" id="MobiDB-lite"/>
    </source>
</evidence>
<dbReference type="EMBL" id="UGHV01000001">
    <property type="protein sequence ID" value="STO98031.1"/>
    <property type="molecule type" value="Genomic_DNA"/>
</dbReference>
<dbReference type="CDD" id="cd04194">
    <property type="entry name" value="GT8_A4GalT_like"/>
    <property type="match status" value="1"/>
</dbReference>
<evidence type="ECO:0000256" key="2">
    <source>
        <dbReference type="ARBA" id="ARBA00022679"/>
    </source>
</evidence>
<evidence type="ECO:0000313" key="6">
    <source>
        <dbReference type="Proteomes" id="UP000254841"/>
    </source>
</evidence>
<dbReference type="InterPro" id="IPR029044">
    <property type="entry name" value="Nucleotide-diphossugar_trans"/>
</dbReference>
<keyword evidence="3" id="KW-0479">Metal-binding</keyword>
<accession>A0A377J6D1</accession>
<gene>
    <name evidence="5" type="primary">gspA_2</name>
    <name evidence="5" type="ORF">NCTC12410_01880</name>
</gene>
<feature type="compositionally biased region" description="Basic and acidic residues" evidence="4">
    <location>
        <begin position="148"/>
        <end position="168"/>
    </location>
</feature>
<dbReference type="PANTHER" id="PTHR13778">
    <property type="entry name" value="GLYCOSYLTRANSFERASE 8 DOMAIN-CONTAINING PROTEIN"/>
    <property type="match status" value="1"/>
</dbReference>
<dbReference type="Proteomes" id="UP000254841">
    <property type="component" value="Unassembled WGS sequence"/>
</dbReference>
<evidence type="ECO:0000256" key="1">
    <source>
        <dbReference type="ARBA" id="ARBA00022676"/>
    </source>
</evidence>
<dbReference type="Gene3D" id="3.90.550.10">
    <property type="entry name" value="Spore Coat Polysaccharide Biosynthesis Protein SpsA, Chain A"/>
    <property type="match status" value="1"/>
</dbReference>
<keyword evidence="2 5" id="KW-0808">Transferase</keyword>
<dbReference type="OrthoDB" id="5363698at2"/>
<dbReference type="InterPro" id="IPR002495">
    <property type="entry name" value="Glyco_trans_8"/>
</dbReference>
<name>A0A377J6D1_9HELI</name>
<dbReference type="GO" id="GO:0016757">
    <property type="term" value="F:glycosyltransferase activity"/>
    <property type="evidence" value="ECO:0007669"/>
    <property type="project" value="UniProtKB-KW"/>
</dbReference>
<dbReference type="SUPFAM" id="SSF53448">
    <property type="entry name" value="Nucleotide-diphospho-sugar transferases"/>
    <property type="match status" value="1"/>
</dbReference>
<dbReference type="GO" id="GO:0046872">
    <property type="term" value="F:metal ion binding"/>
    <property type="evidence" value="ECO:0007669"/>
    <property type="project" value="UniProtKB-KW"/>
</dbReference>
<dbReference type="RefSeq" id="WP_115012208.1">
    <property type="nucleotide sequence ID" value="NZ_UGHV01000001.1"/>
</dbReference>
<reference evidence="5 6" key="1">
    <citation type="submission" date="2018-06" db="EMBL/GenBank/DDBJ databases">
        <authorList>
            <consortium name="Pathogen Informatics"/>
            <person name="Doyle S."/>
        </authorList>
    </citation>
    <scope>NUCLEOTIDE SEQUENCE [LARGE SCALE GENOMIC DNA]</scope>
    <source>
        <strain evidence="5 6">NCTC12410</strain>
    </source>
</reference>
<organism evidence="5 6">
    <name type="scientific">Helicobacter canis</name>
    <dbReference type="NCBI Taxonomy" id="29419"/>
    <lineage>
        <taxon>Bacteria</taxon>
        <taxon>Pseudomonadati</taxon>
        <taxon>Campylobacterota</taxon>
        <taxon>Epsilonproteobacteria</taxon>
        <taxon>Campylobacterales</taxon>
        <taxon>Helicobacteraceae</taxon>
        <taxon>Helicobacter</taxon>
    </lineage>
</organism>
<dbReference type="Pfam" id="PF01501">
    <property type="entry name" value="Glyco_transf_8"/>
    <property type="match status" value="1"/>
</dbReference>
<proteinExistence type="predicted"/>
<sequence length="526" mass="59095">MTDPCFAIVFGLDDNYAKYASVSMMSIIYSINPTTQNREKLIGGGQLDPSVNAAPDFGASLESCLESTLDSRQDFALNSKTGSSPSPLAPTCHAPLIHRFIHLAHITPFYASPEFSFENADSKKNAKKANLLESTFEKVDSRVNVDCHDFDKSKSRNDDKNAASKKMDSSSNAPFPSLRALAQDKARQSINKTPKASRDLPIHFHLLADSLSPSTLSRLRTLESHLDTIYPTQIHIHSLHQAEFKALNPWGEAGANWCAYFRLKLGSVLPQELTKALYLDVDTLILRDIRELFAYDLGECAIGAVRSGLSGDSIKIVREHKIHAQNYFNSGVLLINLPKWRTKDLALIHTKEYAEYAEYADQDFLNLIFRDSVCFLPYHYNLQWLAQSRIHFDSSPPRTDTNGIVSYPSAIDFSEFASALINPSIVHLLGGYKPWEKSNFQSNPAKPPIFAQNPYHKLWWAIARESPFARHITLAYYKRTALITITAYLRAYAPWAYAGLRPFVRVLKLLKSALSSPNPQRTHNAK</sequence>
<keyword evidence="1 5" id="KW-0328">Glycosyltransferase</keyword>
<evidence type="ECO:0000313" key="5">
    <source>
        <dbReference type="EMBL" id="STO98031.1"/>
    </source>
</evidence>
<evidence type="ECO:0000256" key="3">
    <source>
        <dbReference type="ARBA" id="ARBA00022723"/>
    </source>
</evidence>
<feature type="region of interest" description="Disordered" evidence="4">
    <location>
        <begin position="148"/>
        <end position="176"/>
    </location>
</feature>